<gene>
    <name evidence="2" type="ORF">DP106_14400</name>
</gene>
<feature type="domain" description="DUF1989" evidence="1">
    <location>
        <begin position="5"/>
        <end position="168"/>
    </location>
</feature>
<evidence type="ECO:0000259" key="1">
    <source>
        <dbReference type="Pfam" id="PF09347"/>
    </source>
</evidence>
<evidence type="ECO:0000313" key="3">
    <source>
        <dbReference type="Proteomes" id="UP000281564"/>
    </source>
</evidence>
<accession>A0A3A6QAY7</accession>
<name>A0A3A6QAY7_9EURY</name>
<evidence type="ECO:0000313" key="2">
    <source>
        <dbReference type="EMBL" id="RJX47680.1"/>
    </source>
</evidence>
<dbReference type="PANTHER" id="PTHR31527:SF0">
    <property type="entry name" value="RE64534P"/>
    <property type="match status" value="1"/>
</dbReference>
<dbReference type="AlphaFoldDB" id="A0A3A6QAY7"/>
<protein>
    <recommendedName>
        <fullName evidence="1">DUF1989 domain-containing protein</fullName>
    </recommendedName>
</protein>
<dbReference type="Pfam" id="PF09347">
    <property type="entry name" value="DUF1989"/>
    <property type="match status" value="1"/>
</dbReference>
<sequence length="209" mass="22896">MMDYTIPKKSGASFHIDEGESFEVTNPEGEQIADLVAFNRHNVSEKYSQAYTRHMNNKLRISTGDSLYTTEGNPILTITSDDTGVHDIMYGPCNEWMLTDIFPDEPGGCRENLYLAAKPEGIEEEDVPNTLNVFQKSMVKGEDQELELGRSPADPGDAVEFEANQDAIVAVSACSAAGEPNGDELTSIGLKVPDYTTLHGASIQNEHNH</sequence>
<dbReference type="Proteomes" id="UP000281564">
    <property type="component" value="Unassembled WGS sequence"/>
</dbReference>
<dbReference type="InterPro" id="IPR018959">
    <property type="entry name" value="DUF1989"/>
</dbReference>
<keyword evidence="3" id="KW-1185">Reference proteome</keyword>
<dbReference type="EMBL" id="QMDW01000037">
    <property type="protein sequence ID" value="RJX47680.1"/>
    <property type="molecule type" value="Genomic_DNA"/>
</dbReference>
<comment type="caution">
    <text evidence="2">The sequence shown here is derived from an EMBL/GenBank/DDBJ whole genome shotgun (WGS) entry which is preliminary data.</text>
</comment>
<proteinExistence type="predicted"/>
<reference evidence="2 3" key="1">
    <citation type="submission" date="2018-06" db="EMBL/GenBank/DDBJ databases">
        <title>Halonotius sp. F13-13 a new haloarchaeeon isolated from a solar saltern from Isla Cristina, Huelva, Spain.</title>
        <authorList>
            <person name="Duran-Viseras A."/>
            <person name="Sanchez-Porro C."/>
            <person name="Ventosa A."/>
        </authorList>
    </citation>
    <scope>NUCLEOTIDE SEQUENCE [LARGE SCALE GENOMIC DNA]</scope>
    <source>
        <strain evidence="2 3">CECT 7525</strain>
    </source>
</reference>
<organism evidence="2 3">
    <name type="scientific">Halonotius pteroides</name>
    <dbReference type="NCBI Taxonomy" id="268735"/>
    <lineage>
        <taxon>Archaea</taxon>
        <taxon>Methanobacteriati</taxon>
        <taxon>Methanobacteriota</taxon>
        <taxon>Stenosarchaea group</taxon>
        <taxon>Halobacteria</taxon>
        <taxon>Halobacteriales</taxon>
        <taxon>Haloferacaceae</taxon>
        <taxon>Halonotius</taxon>
    </lineage>
</organism>
<dbReference type="PANTHER" id="PTHR31527">
    <property type="entry name" value="RE64534P"/>
    <property type="match status" value="1"/>
</dbReference>